<dbReference type="EMBL" id="PPCN01000001">
    <property type="protein sequence ID" value="POF34148.1"/>
    <property type="molecule type" value="Genomic_DNA"/>
</dbReference>
<dbReference type="InterPro" id="IPR000281">
    <property type="entry name" value="HTH_RpiR"/>
</dbReference>
<dbReference type="Proteomes" id="UP000236959">
    <property type="component" value="Unassembled WGS sequence"/>
</dbReference>
<keyword evidence="2" id="KW-0238">DNA-binding</keyword>
<feature type="domain" description="HTH rpiR-type" evidence="1">
    <location>
        <begin position="3"/>
        <end position="79"/>
    </location>
</feature>
<dbReference type="InterPro" id="IPR036388">
    <property type="entry name" value="WH-like_DNA-bd_sf"/>
</dbReference>
<dbReference type="InterPro" id="IPR001347">
    <property type="entry name" value="SIS_dom"/>
</dbReference>
<dbReference type="PANTHER" id="PTHR30514">
    <property type="entry name" value="GLUCOKINASE"/>
    <property type="match status" value="1"/>
</dbReference>
<name>A0A2S3V2G8_9HYPH</name>
<dbReference type="Gene3D" id="1.10.10.10">
    <property type="entry name" value="Winged helix-like DNA-binding domain superfamily/Winged helix DNA-binding domain"/>
    <property type="match status" value="1"/>
</dbReference>
<dbReference type="GO" id="GO:1901135">
    <property type="term" value="P:carbohydrate derivative metabolic process"/>
    <property type="evidence" value="ECO:0007669"/>
    <property type="project" value="InterPro"/>
</dbReference>
<protein>
    <submittedName>
        <fullName evidence="2">DNA-binding MurR/RpiR family transcriptional regulator</fullName>
    </submittedName>
</protein>
<evidence type="ECO:0000313" key="2">
    <source>
        <dbReference type="EMBL" id="POF34148.1"/>
    </source>
</evidence>
<keyword evidence="3" id="KW-1185">Reference proteome</keyword>
<reference evidence="2 3" key="1">
    <citation type="submission" date="2018-01" db="EMBL/GenBank/DDBJ databases">
        <title>Genomic Encyclopedia of Archaeal and Bacterial Type Strains, Phase II (KMG-II): from individual species to whole genera.</title>
        <authorList>
            <person name="Goeker M."/>
        </authorList>
    </citation>
    <scope>NUCLEOTIDE SEQUENCE [LARGE SCALE GENOMIC DNA]</scope>
    <source>
        <strain evidence="2 3">DSM 17023</strain>
    </source>
</reference>
<dbReference type="InterPro" id="IPR047640">
    <property type="entry name" value="RpiR-like"/>
</dbReference>
<dbReference type="GO" id="GO:0097367">
    <property type="term" value="F:carbohydrate derivative binding"/>
    <property type="evidence" value="ECO:0007669"/>
    <property type="project" value="InterPro"/>
</dbReference>
<dbReference type="AlphaFoldDB" id="A0A2S3V2G8"/>
<dbReference type="InterPro" id="IPR009057">
    <property type="entry name" value="Homeodomain-like_sf"/>
</dbReference>
<evidence type="ECO:0000259" key="1">
    <source>
        <dbReference type="PROSITE" id="PS51071"/>
    </source>
</evidence>
<dbReference type="InterPro" id="IPR046348">
    <property type="entry name" value="SIS_dom_sf"/>
</dbReference>
<evidence type="ECO:0000313" key="3">
    <source>
        <dbReference type="Proteomes" id="UP000236959"/>
    </source>
</evidence>
<dbReference type="PANTHER" id="PTHR30514:SF18">
    <property type="entry name" value="RPIR-FAMILY TRANSCRIPTIONAL REGULATOR"/>
    <property type="match status" value="1"/>
</dbReference>
<gene>
    <name evidence="2" type="ORF">CLV41_101600</name>
</gene>
<organism evidence="2 3">
    <name type="scientific">Roseibium marinum</name>
    <dbReference type="NCBI Taxonomy" id="281252"/>
    <lineage>
        <taxon>Bacteria</taxon>
        <taxon>Pseudomonadati</taxon>
        <taxon>Pseudomonadota</taxon>
        <taxon>Alphaproteobacteria</taxon>
        <taxon>Hyphomicrobiales</taxon>
        <taxon>Stappiaceae</taxon>
        <taxon>Roseibium</taxon>
    </lineage>
</organism>
<proteinExistence type="predicted"/>
<sequence length="283" mass="31155">MGTRLALRIQERYEELTPSEQKLAQFLLDRPDEILASSATELARFTGVSKATAARLFRNLGYNDFNDVRLQAREERNRTGPVQQIPMPQAAVDEVVTVPTHLQVESANLTRTFEELRPDVLNAAAEQIGGAGRVWVAGLGIENGIARYLRILLTRVRPGVHMISENAATWPEELASTGPNDALIIIAVRPWTKQIATVLTFARTTRLKTIVITDPTNTGKARRKEATVLNCHVSTPWSELTQTSVLSMAQLLAATVANRIGGRAKARRDLIADLAEEIESGDI</sequence>
<dbReference type="RefSeq" id="WP_103220770.1">
    <property type="nucleotide sequence ID" value="NZ_PPCN01000001.1"/>
</dbReference>
<dbReference type="Gene3D" id="3.40.50.10490">
    <property type="entry name" value="Glucose-6-phosphate isomerase like protein, domain 1"/>
    <property type="match status" value="1"/>
</dbReference>
<dbReference type="PROSITE" id="PS51071">
    <property type="entry name" value="HTH_RPIR"/>
    <property type="match status" value="1"/>
</dbReference>
<dbReference type="SUPFAM" id="SSF53697">
    <property type="entry name" value="SIS domain"/>
    <property type="match status" value="1"/>
</dbReference>
<dbReference type="GO" id="GO:0003700">
    <property type="term" value="F:DNA-binding transcription factor activity"/>
    <property type="evidence" value="ECO:0007669"/>
    <property type="project" value="InterPro"/>
</dbReference>
<accession>A0A2S3V2G8</accession>
<dbReference type="Pfam" id="PF01380">
    <property type="entry name" value="SIS"/>
    <property type="match status" value="1"/>
</dbReference>
<dbReference type="Pfam" id="PF01418">
    <property type="entry name" value="HTH_6"/>
    <property type="match status" value="1"/>
</dbReference>
<dbReference type="SUPFAM" id="SSF46689">
    <property type="entry name" value="Homeodomain-like"/>
    <property type="match status" value="1"/>
</dbReference>
<dbReference type="OrthoDB" id="3237351at2"/>
<dbReference type="GO" id="GO:0003677">
    <property type="term" value="F:DNA binding"/>
    <property type="evidence" value="ECO:0007669"/>
    <property type="project" value="UniProtKB-KW"/>
</dbReference>
<comment type="caution">
    <text evidence="2">The sequence shown here is derived from an EMBL/GenBank/DDBJ whole genome shotgun (WGS) entry which is preliminary data.</text>
</comment>